<protein>
    <submittedName>
        <fullName evidence="3">Uncharacterized protein</fullName>
    </submittedName>
</protein>
<name>A0A108D470_9BURK</name>
<dbReference type="PANTHER" id="PTHR30367">
    <property type="entry name" value="P-HYDROXYBENZOIC ACID EFFLUX PUMP SUBUNIT AAEA-RELATED"/>
    <property type="match status" value="1"/>
</dbReference>
<evidence type="ECO:0000259" key="1">
    <source>
        <dbReference type="Pfam" id="PF25917"/>
    </source>
</evidence>
<dbReference type="GO" id="GO:0055085">
    <property type="term" value="P:transmembrane transport"/>
    <property type="evidence" value="ECO:0007669"/>
    <property type="project" value="InterPro"/>
</dbReference>
<evidence type="ECO:0000313" key="4">
    <source>
        <dbReference type="Proteomes" id="UP000065504"/>
    </source>
</evidence>
<proteinExistence type="predicted"/>
<gene>
    <name evidence="3" type="ORF">WM16_29165</name>
</gene>
<dbReference type="RefSeq" id="WP_060231387.1">
    <property type="nucleotide sequence ID" value="NZ_LPLU01000007.1"/>
</dbReference>
<dbReference type="Gene3D" id="2.40.50.100">
    <property type="match status" value="1"/>
</dbReference>
<dbReference type="Proteomes" id="UP000065504">
    <property type="component" value="Unassembled WGS sequence"/>
</dbReference>
<dbReference type="InterPro" id="IPR058634">
    <property type="entry name" value="AaeA-lik-b-barrel"/>
</dbReference>
<dbReference type="PANTHER" id="PTHR30367:SF12">
    <property type="entry name" value="P-HYDROXYBENZOIC ACID EFFLUX PUMP SUBUNIT AAEA"/>
    <property type="match status" value="1"/>
</dbReference>
<accession>A0A108D470</accession>
<dbReference type="Pfam" id="PF25963">
    <property type="entry name" value="Beta-barrel_AAEA"/>
    <property type="match status" value="1"/>
</dbReference>
<comment type="caution">
    <text evidence="3">The sequence shown here is derived from an EMBL/GenBank/DDBJ whole genome shotgun (WGS) entry which is preliminary data.</text>
</comment>
<organism evidence="3 4">
    <name type="scientific">Burkholderia ubonensis</name>
    <dbReference type="NCBI Taxonomy" id="101571"/>
    <lineage>
        <taxon>Bacteria</taxon>
        <taxon>Pseudomonadati</taxon>
        <taxon>Pseudomonadota</taxon>
        <taxon>Betaproteobacteria</taxon>
        <taxon>Burkholderiales</taxon>
        <taxon>Burkholderiaceae</taxon>
        <taxon>Burkholderia</taxon>
        <taxon>Burkholderia cepacia complex</taxon>
    </lineage>
</organism>
<reference evidence="3 4" key="1">
    <citation type="submission" date="2015-11" db="EMBL/GenBank/DDBJ databases">
        <title>Expanding the genomic diversity of Burkholderia species for the development of highly accurate diagnostics.</title>
        <authorList>
            <person name="Sahl J."/>
            <person name="Keim P."/>
            <person name="Wagner D."/>
        </authorList>
    </citation>
    <scope>NUCLEOTIDE SEQUENCE [LARGE SCALE GENOMIC DNA]</scope>
    <source>
        <strain evidence="3 4">MSMB782WGS</strain>
    </source>
</reference>
<dbReference type="Gene3D" id="2.40.30.170">
    <property type="match status" value="1"/>
</dbReference>
<dbReference type="InterPro" id="IPR058625">
    <property type="entry name" value="MdtA-like_BSH"/>
</dbReference>
<feature type="domain" description="Multidrug resistance protein MdtA-like barrel-sandwich hybrid" evidence="1">
    <location>
        <begin position="45"/>
        <end position="183"/>
    </location>
</feature>
<dbReference type="SUPFAM" id="SSF111369">
    <property type="entry name" value="HlyD-like secretion proteins"/>
    <property type="match status" value="1"/>
</dbReference>
<sequence length="304" mass="32907">MSLKPLTRSLLTLAAAGVAIALVAALWRAYVLAPWTRDGRVSAHVVRIAPEVSGTVIDVAVVDNQRVSKGDILYRIDPQRFALAVEQAEAQVAASAETMRQKQDEARRRTGLDELVPKEDIQRSGRAVSIAQAEYCKALAALDVAKLDLERATLRSPVDGYVTQLRLRHGDYAVAGKPDISVLDAHSFWITGYFEETKLRHIAAGAPARIKLMGFDPLLSGHVTSIGRGIADENGALDETGLPTVNPNFSWVRLAQRIPVRIELDHVPAGVLLAAGMTCSVDIGEPGRGGAPRGRLATWLRAWM</sequence>
<dbReference type="Pfam" id="PF25917">
    <property type="entry name" value="BSH_RND"/>
    <property type="match status" value="1"/>
</dbReference>
<feature type="domain" description="p-hydroxybenzoic acid efflux pump subunit AaeA-like beta-barrel" evidence="2">
    <location>
        <begin position="187"/>
        <end position="283"/>
    </location>
</feature>
<dbReference type="EMBL" id="LPLU01000007">
    <property type="protein sequence ID" value="KWK86030.1"/>
    <property type="molecule type" value="Genomic_DNA"/>
</dbReference>
<evidence type="ECO:0000313" key="3">
    <source>
        <dbReference type="EMBL" id="KWK86030.1"/>
    </source>
</evidence>
<evidence type="ECO:0000259" key="2">
    <source>
        <dbReference type="Pfam" id="PF25963"/>
    </source>
</evidence>
<dbReference type="InterPro" id="IPR050393">
    <property type="entry name" value="MFP_Efflux_Pump"/>
</dbReference>
<dbReference type="AlphaFoldDB" id="A0A108D470"/>